<dbReference type="KEGG" id="pca:Pcar_0865"/>
<gene>
    <name evidence="1" type="primary">pihP</name>
    <name evidence="1" type="ordered locus">Pcar_0865</name>
</gene>
<dbReference type="InterPro" id="IPR045584">
    <property type="entry name" value="Pilin-like"/>
</dbReference>
<dbReference type="OrthoDB" id="5470072at2"/>
<sequence length="374" mass="40073">MLKKMRKKMQNQQGFTLLEILVVLTIMGFLIAMVAPRLAGISGDAVDTVCDTNQNRMVTYMSSFFEKTSRFPNKLTNLVEETGANTYQIPAVSDGDPDNGPETLAAEFNERNHFAIHYLNDDEVAELKGMGIVALLNLNAYDAYLEDGSAIKSDYDETAATGPNDADLAASVTKAPTMEKVTLPTDTATTPFAVAMIGIGVDDAGTWQANTDTERGWGEPDGFGRIVLGMGPECSLVTSGIVSNAAHCPGGIQNADNATYNDYNLVLPRLAATAERIDGTATPFSTIDGDNTTDGVQVAAVAYDDAPGADYDYVTNDDNLRYRQFTISEGQESWQYATQCPEGHMYPEDDGEFWGVDFNPTAADGGPSAGAING</sequence>
<dbReference type="PROSITE" id="PS00409">
    <property type="entry name" value="PROKAR_NTER_METHYL"/>
    <property type="match status" value="1"/>
</dbReference>
<dbReference type="HOGENOM" id="CLU_698008_0_0_7"/>
<dbReference type="SUPFAM" id="SSF54523">
    <property type="entry name" value="Pili subunits"/>
    <property type="match status" value="1"/>
</dbReference>
<dbReference type="InterPro" id="IPR012902">
    <property type="entry name" value="N_methyl_site"/>
</dbReference>
<name>Q3A687_SYNC1</name>
<dbReference type="STRING" id="338963.Pcar_0865"/>
<organism evidence="1 2">
    <name type="scientific">Syntrophotalea carbinolica (strain DSM 2380 / NBRC 103641 / GraBd1)</name>
    <name type="common">Pelobacter carbinolicus</name>
    <dbReference type="NCBI Taxonomy" id="338963"/>
    <lineage>
        <taxon>Bacteria</taxon>
        <taxon>Pseudomonadati</taxon>
        <taxon>Thermodesulfobacteriota</taxon>
        <taxon>Desulfuromonadia</taxon>
        <taxon>Desulfuromonadales</taxon>
        <taxon>Syntrophotaleaceae</taxon>
        <taxon>Syntrophotalea</taxon>
    </lineage>
</organism>
<dbReference type="EMBL" id="CP000142">
    <property type="protein sequence ID" value="ABA88120.1"/>
    <property type="molecule type" value="Genomic_DNA"/>
</dbReference>
<dbReference type="NCBIfam" id="TIGR02532">
    <property type="entry name" value="IV_pilin_GFxxxE"/>
    <property type="match status" value="1"/>
</dbReference>
<proteinExistence type="predicted"/>
<dbReference type="AlphaFoldDB" id="Q3A687"/>
<reference evidence="2" key="1">
    <citation type="submission" date="2005-10" db="EMBL/GenBank/DDBJ databases">
        <title>Complete sequence of Pelobacter carbinolicus DSM 2380.</title>
        <authorList>
            <person name="Copeland A."/>
            <person name="Lucas S."/>
            <person name="Lapidus A."/>
            <person name="Barry K."/>
            <person name="Detter J.C."/>
            <person name="Glavina T."/>
            <person name="Hammon N."/>
            <person name="Israni S."/>
            <person name="Pitluck S."/>
            <person name="Chertkov O."/>
            <person name="Schmutz J."/>
            <person name="Larimer F."/>
            <person name="Land M."/>
            <person name="Kyrpides N."/>
            <person name="Ivanova N."/>
            <person name="Richardson P."/>
        </authorList>
    </citation>
    <scope>NUCLEOTIDE SEQUENCE [LARGE SCALE GENOMIC DNA]</scope>
    <source>
        <strain evidence="2">DSM 2380 / NBRC 103641 / GraBd1</strain>
    </source>
</reference>
<reference evidence="1 2" key="2">
    <citation type="journal article" date="2012" name="BMC Genomics">
        <title>The genome of Pelobacter carbinolicus reveals surprising metabolic capabilities and physiological features.</title>
        <authorList>
            <person name="Aklujkar M."/>
            <person name="Haveman S.A."/>
            <person name="Didonato R.Jr."/>
            <person name="Chertkov O."/>
            <person name="Han C.S."/>
            <person name="Land M.L."/>
            <person name="Brown P."/>
            <person name="Lovley D.R."/>
        </authorList>
    </citation>
    <scope>NUCLEOTIDE SEQUENCE [LARGE SCALE GENOMIC DNA]</scope>
    <source>
        <strain evidence="2">DSM 2380 / NBRC 103641 / GraBd1</strain>
    </source>
</reference>
<dbReference type="RefSeq" id="WP_011340580.1">
    <property type="nucleotide sequence ID" value="NC_007498.2"/>
</dbReference>
<dbReference type="eggNOG" id="ENOG5033J2T">
    <property type="taxonomic scope" value="Bacteria"/>
</dbReference>
<keyword evidence="2" id="KW-1185">Reference proteome</keyword>
<evidence type="ECO:0000313" key="2">
    <source>
        <dbReference type="Proteomes" id="UP000002534"/>
    </source>
</evidence>
<protein>
    <submittedName>
        <fullName evidence="1">Type IV pilus minor pilin PihP</fullName>
    </submittedName>
</protein>
<dbReference type="Proteomes" id="UP000002534">
    <property type="component" value="Chromosome"/>
</dbReference>
<accession>Q3A687</accession>
<evidence type="ECO:0000313" key="1">
    <source>
        <dbReference type="EMBL" id="ABA88120.1"/>
    </source>
</evidence>
<dbReference type="Pfam" id="PF07963">
    <property type="entry name" value="N_methyl"/>
    <property type="match status" value="1"/>
</dbReference>
<dbReference type="Gene3D" id="3.30.700.10">
    <property type="entry name" value="Glycoprotein, Type 4 Pilin"/>
    <property type="match status" value="1"/>
</dbReference>